<dbReference type="RefSeq" id="WP_268378284.1">
    <property type="nucleotide sequence ID" value="NZ_JAPQTC020000004.1"/>
</dbReference>
<dbReference type="EMBL" id="JAPQTC020000004">
    <property type="protein sequence ID" value="MDT8505182.1"/>
    <property type="molecule type" value="Genomic_DNA"/>
</dbReference>
<evidence type="ECO:0008006" key="3">
    <source>
        <dbReference type="Google" id="ProtNLM"/>
    </source>
</evidence>
<keyword evidence="2" id="KW-1185">Reference proteome</keyword>
<gene>
    <name evidence="1" type="ORF">OYC61_012820</name>
</gene>
<sequence length="175" mass="20512">MTPVNIKWLWSPIEAEDSARDIEDRFIAQGLTLSDLERSVYVIRTSSIFSFNYPKRTSPALYIGQGRFGLRIYKHFEWLDHLIGFTKHLPLEVAVATPRVRNNRNAHKELEAFLLKEFYEQFGSLPFRNRKVETARYSHLYNHNVASQVFDHGSGKRYYWSLHPLKGNPLDRSAQ</sequence>
<dbReference type="Proteomes" id="UP001074635">
    <property type="component" value="Unassembled WGS sequence"/>
</dbReference>
<organism evidence="1 2">
    <name type="scientific">Alcaligenes nematophilus</name>
    <dbReference type="NCBI Taxonomy" id="2994643"/>
    <lineage>
        <taxon>Bacteria</taxon>
        <taxon>Pseudomonadati</taxon>
        <taxon>Pseudomonadota</taxon>
        <taxon>Betaproteobacteria</taxon>
        <taxon>Burkholderiales</taxon>
        <taxon>Alcaligenaceae</taxon>
        <taxon>Alcaligenes</taxon>
    </lineage>
</organism>
<evidence type="ECO:0000313" key="2">
    <source>
        <dbReference type="Proteomes" id="UP001074635"/>
    </source>
</evidence>
<proteinExistence type="predicted"/>
<comment type="caution">
    <text evidence="1">The sequence shown here is derived from an EMBL/GenBank/DDBJ whole genome shotgun (WGS) entry which is preliminary data.</text>
</comment>
<reference evidence="1" key="1">
    <citation type="submission" date="2023-08" db="EMBL/GenBank/DDBJ databases">
        <title>Study of Resistomes in environmental pathogenic environmental.</title>
        <authorList>
            <person name="Bhattacharjee A."/>
            <person name="Singh A.K."/>
        </authorList>
    </citation>
    <scope>NUCLEOTIDE SEQUENCE</scope>
    <source>
        <strain evidence="1">S1</strain>
    </source>
</reference>
<name>A0ABU3MUP7_9BURK</name>
<evidence type="ECO:0000313" key="1">
    <source>
        <dbReference type="EMBL" id="MDT8505182.1"/>
    </source>
</evidence>
<accession>A0ABU3MUP7</accession>
<protein>
    <recommendedName>
        <fullName evidence="3">GIY-YIG domain-containing protein</fullName>
    </recommendedName>
</protein>